<gene>
    <name evidence="1" type="ORF">CP980_09385</name>
</gene>
<organism evidence="1 2">
    <name type="scientific">Streptomyces vinaceus</name>
    <dbReference type="NCBI Taxonomy" id="1960"/>
    <lineage>
        <taxon>Bacteria</taxon>
        <taxon>Bacillati</taxon>
        <taxon>Actinomycetota</taxon>
        <taxon>Actinomycetes</taxon>
        <taxon>Kitasatosporales</taxon>
        <taxon>Streptomycetaceae</taxon>
        <taxon>Streptomyces</taxon>
    </lineage>
</organism>
<protein>
    <submittedName>
        <fullName evidence="1">Uncharacterized protein</fullName>
    </submittedName>
</protein>
<evidence type="ECO:0000313" key="1">
    <source>
        <dbReference type="EMBL" id="QEV45253.1"/>
    </source>
</evidence>
<sequence length="97" mass="11088">MYLLNRFDDHSKIGEVSKEQLQFLIDHLSDDEEPGMYVDSDVLKSLVAIGADRMLIGMLENSLGHHYWMRFTWCTKPPFQPLIQVVPATPGRRGGRA</sequence>
<reference evidence="1 2" key="1">
    <citation type="submission" date="2017-09" db="EMBL/GenBank/DDBJ databases">
        <authorList>
            <person name="Lee N."/>
            <person name="Cho B.-K."/>
        </authorList>
    </citation>
    <scope>NUCLEOTIDE SEQUENCE [LARGE SCALE GENOMIC DNA]</scope>
    <source>
        <strain evidence="1 2">ATCC 27476</strain>
    </source>
</reference>
<dbReference type="GeneID" id="95610776"/>
<dbReference type="Proteomes" id="UP000325563">
    <property type="component" value="Chromosome"/>
</dbReference>
<dbReference type="KEGG" id="svn:CP980_09385"/>
<evidence type="ECO:0000313" key="2">
    <source>
        <dbReference type="Proteomes" id="UP000325563"/>
    </source>
</evidence>
<dbReference type="AlphaFoldDB" id="A0A5J6J514"/>
<proteinExistence type="predicted"/>
<dbReference type="EMBL" id="CP023692">
    <property type="protein sequence ID" value="QEV45253.1"/>
    <property type="molecule type" value="Genomic_DNA"/>
</dbReference>
<accession>A0A5J6J514</accession>
<name>A0A5J6J514_STRVI</name>
<dbReference type="RefSeq" id="WP_150527966.1">
    <property type="nucleotide sequence ID" value="NZ_BNBW01000022.1"/>
</dbReference>
<keyword evidence="2" id="KW-1185">Reference proteome</keyword>